<protein>
    <recommendedName>
        <fullName evidence="5">Lysis protein</fullName>
    </recommendedName>
</protein>
<dbReference type="RefSeq" id="WP_347307882.1">
    <property type="nucleotide sequence ID" value="NZ_JBAJEX010000003.1"/>
</dbReference>
<comment type="caution">
    <text evidence="3">The sequence shown here is derived from an EMBL/GenBank/DDBJ whole genome shotgun (WGS) entry which is preliminary data.</text>
</comment>
<keyword evidence="1" id="KW-0175">Coiled coil</keyword>
<dbReference type="Proteomes" id="UP001482231">
    <property type="component" value="Unassembled WGS sequence"/>
</dbReference>
<organism evidence="3 4">
    <name type="scientific">Thiobacter aerophilum</name>
    <dbReference type="NCBI Taxonomy" id="3121275"/>
    <lineage>
        <taxon>Bacteria</taxon>
        <taxon>Pseudomonadati</taxon>
        <taxon>Pseudomonadota</taxon>
        <taxon>Betaproteobacteria</taxon>
        <taxon>Burkholderiales</taxon>
        <taxon>Thiobacteraceae</taxon>
        <taxon>Thiobacter</taxon>
    </lineage>
</organism>
<evidence type="ECO:0000256" key="2">
    <source>
        <dbReference type="SAM" id="Phobius"/>
    </source>
</evidence>
<evidence type="ECO:0008006" key="5">
    <source>
        <dbReference type="Google" id="ProtNLM"/>
    </source>
</evidence>
<proteinExistence type="predicted"/>
<gene>
    <name evidence="3" type="ORF">V6E02_06065</name>
</gene>
<feature type="transmembrane region" description="Helical" evidence="2">
    <location>
        <begin position="6"/>
        <end position="27"/>
    </location>
</feature>
<reference evidence="3 4" key="1">
    <citation type="submission" date="2024-02" db="EMBL/GenBank/DDBJ databases">
        <title>New thermophilic sulfur-oxidizing bacteria from a hot springs of the Uzon caldera (Kamchatka, Russia).</title>
        <authorList>
            <person name="Dukat A.M."/>
            <person name="Elcheninov A.G."/>
            <person name="Frolov E.N."/>
        </authorList>
    </citation>
    <scope>NUCLEOTIDE SEQUENCE [LARGE SCALE GENOMIC DNA]</scope>
    <source>
        <strain evidence="3 4">AK1</strain>
    </source>
</reference>
<sequence length="178" mass="18609">MIPLPILARIAPIALAAAVGAAIGYGWEHRARVADVAAMREAIAQREAADAQQLRRRIEAAAAAADAAIAERDARIAALDATTRRLRHDLKTATTGRACLSGTARGLLQQSPAFGLSLPTTAFGAAPAPAATAADPGEHAESSDADVAGWILDAASLYEQCRARIDAIRQWDEVTHGR</sequence>
<keyword evidence="2" id="KW-1133">Transmembrane helix</keyword>
<keyword evidence="2" id="KW-0472">Membrane</keyword>
<accession>A0ABV0EFK6</accession>
<keyword evidence="2" id="KW-0812">Transmembrane</keyword>
<name>A0ABV0EFK6_9BURK</name>
<evidence type="ECO:0000256" key="1">
    <source>
        <dbReference type="SAM" id="Coils"/>
    </source>
</evidence>
<evidence type="ECO:0000313" key="4">
    <source>
        <dbReference type="Proteomes" id="UP001482231"/>
    </source>
</evidence>
<feature type="coiled-coil region" evidence="1">
    <location>
        <begin position="44"/>
        <end position="71"/>
    </location>
</feature>
<keyword evidence="4" id="KW-1185">Reference proteome</keyword>
<evidence type="ECO:0000313" key="3">
    <source>
        <dbReference type="EMBL" id="MEO1766775.1"/>
    </source>
</evidence>
<dbReference type="EMBL" id="JBAJEX010000003">
    <property type="protein sequence ID" value="MEO1766775.1"/>
    <property type="molecule type" value="Genomic_DNA"/>
</dbReference>